<feature type="signal peptide" evidence="1">
    <location>
        <begin position="1"/>
        <end position="31"/>
    </location>
</feature>
<evidence type="ECO:0000313" key="3">
    <source>
        <dbReference type="Proteomes" id="UP000070134"/>
    </source>
</evidence>
<dbReference type="Proteomes" id="UP000070134">
    <property type="component" value="Chromosome"/>
</dbReference>
<dbReference type="PATRIC" id="fig|37927.3.peg.1088"/>
<dbReference type="KEGG" id="satk:SA2016_1044"/>
<protein>
    <submittedName>
        <fullName evidence="2">LGFP repeat protein</fullName>
    </submittedName>
</protein>
<evidence type="ECO:0000313" key="2">
    <source>
        <dbReference type="EMBL" id="AMM31728.1"/>
    </source>
</evidence>
<keyword evidence="1" id="KW-0732">Signal</keyword>
<dbReference type="EMBL" id="CP014518">
    <property type="protein sequence ID" value="AMM31728.1"/>
    <property type="molecule type" value="Genomic_DNA"/>
</dbReference>
<name>A0A126ZX16_9MICC</name>
<sequence precursor="true">MKPALRALQSLVGAAALVASSLLGLAPGAEASAQVYNPCARLSAGQVRFSAYGANRVTFATATDRSSDVVAITGCVRSGSGYAQEWQDWGYVGQKGFAAGGTWEDTWKSPSGSFSITEALGRRNPGTALSYHTVKPDSRWGGERGATYNQYFEGTGGESDENLFSLMNQGYYEQAAVINYNRLPDMPTVQGASFAIFFHAGRVPSAGCVSTSLATVTRLLQTDRPGDRIIMGAVDDVFTPYSSNPFGAISAKYGSTGGTFGRLGAPTSNEVVGRRDGGAYQLFQNGAINWSPQAGAHVSQGGIRSAWARNGFEDGPLGYPTSEETGGLPGGGVYQMYQGGAIVWGPGAGAHATRGAIRSAYAAVGFERGPLGYAVSDEAGGLRDGGAYQLFQGGALYWSPGTGAHLSLGAIRSTWASTGSEAGPLGYPTSDELRISGGVYQRYQGGAVYWSPSTGAHAVTGAFTAAMAGGGFSAVGFPTAEKVAGLVRGGAYQSFQKGLLVSSPATGAHVSSGALRAAWGSTDYERGPLGYPISDPYAGAGGAVLQDYEHGKIVITSGGAVTIEGPQP</sequence>
<dbReference type="InterPro" id="IPR013207">
    <property type="entry name" value="LGFP"/>
</dbReference>
<gene>
    <name evidence="2" type="ORF">SA2016_1044</name>
</gene>
<dbReference type="PANTHER" id="PTHR38589">
    <property type="entry name" value="BLR0621 PROTEIN"/>
    <property type="match status" value="1"/>
</dbReference>
<accession>A0A126ZX16</accession>
<dbReference type="OrthoDB" id="4853485at2"/>
<organism evidence="2 3">
    <name type="scientific">Sinomonas atrocyanea</name>
    <dbReference type="NCBI Taxonomy" id="37927"/>
    <lineage>
        <taxon>Bacteria</taxon>
        <taxon>Bacillati</taxon>
        <taxon>Actinomycetota</taxon>
        <taxon>Actinomycetes</taxon>
        <taxon>Micrococcales</taxon>
        <taxon>Micrococcaceae</taxon>
        <taxon>Sinomonas</taxon>
    </lineage>
</organism>
<dbReference type="Pfam" id="PF08310">
    <property type="entry name" value="LGFP"/>
    <property type="match status" value="5"/>
</dbReference>
<proteinExistence type="predicted"/>
<dbReference type="AlphaFoldDB" id="A0A126ZX16"/>
<dbReference type="RefSeq" id="WP_066496118.1">
    <property type="nucleotide sequence ID" value="NZ_BJMO01000071.1"/>
</dbReference>
<dbReference type="STRING" id="37927.SA2016_1044"/>
<dbReference type="PANTHER" id="PTHR38589:SF1">
    <property type="entry name" value="BLR0621 PROTEIN"/>
    <property type="match status" value="1"/>
</dbReference>
<keyword evidence="3" id="KW-1185">Reference proteome</keyword>
<reference evidence="2 3" key="1">
    <citation type="submission" date="2016-02" db="EMBL/GenBank/DDBJ databases">
        <title>Complete genome of Sinomonas atrocyanea KCTC 3377.</title>
        <authorList>
            <person name="Kim K.M."/>
        </authorList>
    </citation>
    <scope>NUCLEOTIDE SEQUENCE [LARGE SCALE GENOMIC DNA]</scope>
    <source>
        <strain evidence="2 3">KCTC 3377</strain>
    </source>
</reference>
<feature type="chain" id="PRO_5007445416" evidence="1">
    <location>
        <begin position="32"/>
        <end position="568"/>
    </location>
</feature>
<evidence type="ECO:0000256" key="1">
    <source>
        <dbReference type="SAM" id="SignalP"/>
    </source>
</evidence>